<gene>
    <name evidence="2" type="ORF">J529_3126</name>
</gene>
<dbReference type="PATRIC" id="fig|1310630.3.peg.3051"/>
<dbReference type="EMBL" id="JEXJ01000066">
    <property type="protein sequence ID" value="EXC47687.1"/>
    <property type="molecule type" value="Genomic_DNA"/>
</dbReference>
<protein>
    <submittedName>
        <fullName evidence="2">Uncharacterized protein</fullName>
    </submittedName>
</protein>
<feature type="compositionally biased region" description="Low complexity" evidence="1">
    <location>
        <begin position="157"/>
        <end position="167"/>
    </location>
</feature>
<organism evidence="2 3">
    <name type="scientific">Acinetobacter baumannii 99063</name>
    <dbReference type="NCBI Taxonomy" id="1310630"/>
    <lineage>
        <taxon>Bacteria</taxon>
        <taxon>Pseudomonadati</taxon>
        <taxon>Pseudomonadota</taxon>
        <taxon>Gammaproteobacteria</taxon>
        <taxon>Moraxellales</taxon>
        <taxon>Moraxellaceae</taxon>
        <taxon>Acinetobacter</taxon>
        <taxon>Acinetobacter calcoaceticus/baumannii complex</taxon>
    </lineage>
</organism>
<name>A0A009S3N7_ACIBA</name>
<dbReference type="Proteomes" id="UP000020735">
    <property type="component" value="Unassembled WGS sequence"/>
</dbReference>
<proteinExistence type="predicted"/>
<feature type="compositionally biased region" description="Low complexity" evidence="1">
    <location>
        <begin position="137"/>
        <end position="149"/>
    </location>
</feature>
<evidence type="ECO:0000313" key="3">
    <source>
        <dbReference type="Proteomes" id="UP000020735"/>
    </source>
</evidence>
<feature type="region of interest" description="Disordered" evidence="1">
    <location>
        <begin position="135"/>
        <end position="167"/>
    </location>
</feature>
<evidence type="ECO:0000313" key="2">
    <source>
        <dbReference type="EMBL" id="EXC47687.1"/>
    </source>
</evidence>
<dbReference type="RefSeq" id="WP_032068744.1">
    <property type="nucleotide sequence ID" value="NZ_JEXJ01000066.1"/>
</dbReference>
<comment type="caution">
    <text evidence="2">The sequence shown here is derived from an EMBL/GenBank/DDBJ whole genome shotgun (WGS) entry which is preliminary data.</text>
</comment>
<dbReference type="AlphaFoldDB" id="A0A009S3N7"/>
<sequence>MAFDIIEKNKDITYPFEWVDFPSGGKFKINGIMQPEFQRALEIFNLETAEEKADINLITNERIEKRNDKFAYAVGVFLVNDWKGIELTDGSALEYNRTNVETIFCKSTQKNQLIDFVIKEATRIQTESLKKIQGLVGKSSASTSGQSSAQKKKRATTAKSKAQSQKL</sequence>
<reference evidence="2 3" key="1">
    <citation type="submission" date="2014-02" db="EMBL/GenBank/DDBJ databases">
        <title>Comparative genomics and transcriptomics to identify genetic mechanisms underlying the emergence of carbapenem resistant Acinetobacter baumannii (CRAb).</title>
        <authorList>
            <person name="Harris A.D."/>
            <person name="Johnson K.J."/>
            <person name="George J."/>
            <person name="Shefchek K."/>
            <person name="Daugherty S.C."/>
            <person name="Parankush S."/>
            <person name="Sadzewicz L."/>
            <person name="Tallon L."/>
            <person name="Sengamalay N."/>
            <person name="Hazen T.H."/>
            <person name="Rasko D.A."/>
        </authorList>
    </citation>
    <scope>NUCLEOTIDE SEQUENCE [LARGE SCALE GENOMIC DNA]</scope>
    <source>
        <strain evidence="2 3">99063</strain>
    </source>
</reference>
<accession>A0A009S3N7</accession>
<evidence type="ECO:0000256" key="1">
    <source>
        <dbReference type="SAM" id="MobiDB-lite"/>
    </source>
</evidence>